<protein>
    <submittedName>
        <fullName evidence="3">Uncharacterized protein</fullName>
    </submittedName>
</protein>
<gene>
    <name evidence="3" type="ORF">JQX41_19145</name>
    <name evidence="4" type="ORF">JQX48_19165</name>
</gene>
<name>A0A9Q2NV84_9RHOB</name>
<dbReference type="AlphaFoldDB" id="A0A9Q2NV84"/>
<evidence type="ECO:0000313" key="5">
    <source>
        <dbReference type="Proteomes" id="UP000755667"/>
    </source>
</evidence>
<dbReference type="Proteomes" id="UP000809440">
    <property type="component" value="Unassembled WGS sequence"/>
</dbReference>
<keyword evidence="6" id="KW-1185">Reference proteome</keyword>
<organism evidence="3 5">
    <name type="scientific">Marivita cryptomonadis</name>
    <dbReference type="NCBI Taxonomy" id="505252"/>
    <lineage>
        <taxon>Bacteria</taxon>
        <taxon>Pseudomonadati</taxon>
        <taxon>Pseudomonadota</taxon>
        <taxon>Alphaproteobacteria</taxon>
        <taxon>Rhodobacterales</taxon>
        <taxon>Roseobacteraceae</taxon>
        <taxon>Marivita</taxon>
    </lineage>
</organism>
<feature type="compositionally biased region" description="Low complexity" evidence="1">
    <location>
        <begin position="127"/>
        <end position="137"/>
    </location>
</feature>
<evidence type="ECO:0000313" key="4">
    <source>
        <dbReference type="EMBL" id="MBM2419112.1"/>
    </source>
</evidence>
<sequence length="325" mass="34236">MIRIAAILIVCSLVAGCASDPLSGVPRLSETDVTDSDIQAALRSDADIVDDAGVAPEAKPTGFFGRLFGVGDGASQPAVAEAAADVDATIVESENADATAEVPQPASEPAPRRGLLGFLSRAAQTAQADDGTQLAAAPPQTQSDAAPAVEIARARGPKPDAPDYRIVPMGTALPYGVLARVCDVPDRQLGTRVERYPESRSVYALYDSQPGNTAPHTFYVTGFDDGCARQFTAALALFGSPETHEQLRYGLPSKVQPYSSTDAAYETLKSRVCRVGKGKPCGSSMSQLARTTAFVSVYETFGSNPEWKTILLHDGEVVETDIRSN</sequence>
<dbReference type="EMBL" id="JAFBXF010000015">
    <property type="protein sequence ID" value="MBM2419112.1"/>
    <property type="molecule type" value="Genomic_DNA"/>
</dbReference>
<keyword evidence="2" id="KW-0732">Signal</keyword>
<feature type="chain" id="PRO_5040403225" evidence="2">
    <location>
        <begin position="18"/>
        <end position="325"/>
    </location>
</feature>
<evidence type="ECO:0000256" key="1">
    <source>
        <dbReference type="SAM" id="MobiDB-lite"/>
    </source>
</evidence>
<feature type="region of interest" description="Disordered" evidence="1">
    <location>
        <begin position="127"/>
        <end position="147"/>
    </location>
</feature>
<proteinExistence type="predicted"/>
<dbReference type="PROSITE" id="PS51257">
    <property type="entry name" value="PROKAR_LIPOPROTEIN"/>
    <property type="match status" value="1"/>
</dbReference>
<comment type="caution">
    <text evidence="3">The sequence shown here is derived from an EMBL/GenBank/DDBJ whole genome shotgun (WGS) entry which is preliminary data.</text>
</comment>
<reference evidence="3 6" key="1">
    <citation type="submission" date="2021-01" db="EMBL/GenBank/DDBJ databases">
        <title>Diatom-associated Roseobacters Show Island Model of Population Structure.</title>
        <authorList>
            <person name="Qu L."/>
            <person name="Feng X."/>
            <person name="Chen Y."/>
            <person name="Li L."/>
            <person name="Wang X."/>
            <person name="Hu Z."/>
            <person name="Wang H."/>
            <person name="Luo H."/>
        </authorList>
    </citation>
    <scope>NUCLEOTIDE SEQUENCE</scope>
    <source>
        <strain evidence="4 6">CC28-63</strain>
        <strain evidence="3">CC28-69</strain>
    </source>
</reference>
<dbReference type="Proteomes" id="UP000755667">
    <property type="component" value="Unassembled WGS sequence"/>
</dbReference>
<evidence type="ECO:0000313" key="6">
    <source>
        <dbReference type="Proteomes" id="UP000809440"/>
    </source>
</evidence>
<evidence type="ECO:0000256" key="2">
    <source>
        <dbReference type="SAM" id="SignalP"/>
    </source>
</evidence>
<accession>A0A9Q2NV84</accession>
<feature type="signal peptide" evidence="2">
    <location>
        <begin position="1"/>
        <end position="17"/>
    </location>
</feature>
<dbReference type="OrthoDB" id="7865311at2"/>
<dbReference type="RefSeq" id="WP_138487524.1">
    <property type="nucleotide sequence ID" value="NZ_JAFBWU010000015.1"/>
</dbReference>
<evidence type="ECO:0000313" key="3">
    <source>
        <dbReference type="EMBL" id="MBM2414441.1"/>
    </source>
</evidence>
<dbReference type="GeneID" id="62642181"/>
<dbReference type="EMBL" id="JAFBXE010000015">
    <property type="protein sequence ID" value="MBM2414441.1"/>
    <property type="molecule type" value="Genomic_DNA"/>
</dbReference>